<dbReference type="PRINTS" id="PR00173">
    <property type="entry name" value="EDTRNSPORT"/>
</dbReference>
<dbReference type="GO" id="GO:0015175">
    <property type="term" value="F:neutral L-amino acid transmembrane transporter activity"/>
    <property type="evidence" value="ECO:0007669"/>
    <property type="project" value="TreeGrafter"/>
</dbReference>
<dbReference type="Proteomes" id="UP000281553">
    <property type="component" value="Unassembled WGS sequence"/>
</dbReference>
<dbReference type="PANTHER" id="PTHR11958:SF63">
    <property type="entry name" value="AMINO ACID TRANSPORTER"/>
    <property type="match status" value="1"/>
</dbReference>
<evidence type="ECO:0000313" key="7">
    <source>
        <dbReference type="EMBL" id="VDN11422.1"/>
    </source>
</evidence>
<dbReference type="GO" id="GO:0015501">
    <property type="term" value="F:glutamate:sodium symporter activity"/>
    <property type="evidence" value="ECO:0007669"/>
    <property type="project" value="TreeGrafter"/>
</dbReference>
<dbReference type="PANTHER" id="PTHR11958">
    <property type="entry name" value="SODIUM/DICARBOXYLATE SYMPORTER-RELATED"/>
    <property type="match status" value="1"/>
</dbReference>
<dbReference type="EMBL" id="UYRU01051415">
    <property type="protein sequence ID" value="VDN11422.1"/>
    <property type="molecule type" value="Genomic_DNA"/>
</dbReference>
<comment type="caution">
    <text evidence="6">Lacks conserved residue(s) required for the propagation of feature annotation.</text>
</comment>
<dbReference type="GO" id="GO:0005313">
    <property type="term" value="F:L-glutamate transmembrane transporter activity"/>
    <property type="evidence" value="ECO:0007669"/>
    <property type="project" value="TreeGrafter"/>
</dbReference>
<dbReference type="InterPro" id="IPR050746">
    <property type="entry name" value="DAACS"/>
</dbReference>
<protein>
    <recommendedName>
        <fullName evidence="6">Amino acid transporter</fullName>
    </recommendedName>
</protein>
<proteinExistence type="inferred from homology"/>
<evidence type="ECO:0000313" key="8">
    <source>
        <dbReference type="Proteomes" id="UP000281553"/>
    </source>
</evidence>
<accession>A0A3P7NSH3</accession>
<comment type="subcellular location">
    <subcellularLocation>
        <location evidence="1 6">Membrane</location>
        <topology evidence="1 6">Multi-pass membrane protein</topology>
    </subcellularLocation>
</comment>
<dbReference type="InterPro" id="IPR001991">
    <property type="entry name" value="Na-dicarboxylate_symporter"/>
</dbReference>
<keyword evidence="5 6" id="KW-0472">Membrane</keyword>
<evidence type="ECO:0000256" key="6">
    <source>
        <dbReference type="RuleBase" id="RU361216"/>
    </source>
</evidence>
<dbReference type="OrthoDB" id="5877963at2759"/>
<dbReference type="SUPFAM" id="SSF118215">
    <property type="entry name" value="Proton glutamate symport protein"/>
    <property type="match status" value="1"/>
</dbReference>
<keyword evidence="3 6" id="KW-0812">Transmembrane</keyword>
<dbReference type="GO" id="GO:0005886">
    <property type="term" value="C:plasma membrane"/>
    <property type="evidence" value="ECO:0007669"/>
    <property type="project" value="TreeGrafter"/>
</dbReference>
<sequence length="76" mass="8273">MPGNIFLRLLKLTILPLISSNLLLVVAGLDPKKNGRLGIIGISYVIILNLVSAIIGTACAALVRPGRFFYFIYKSK</sequence>
<evidence type="ECO:0000256" key="3">
    <source>
        <dbReference type="ARBA" id="ARBA00022692"/>
    </source>
</evidence>
<feature type="transmembrane region" description="Helical" evidence="6">
    <location>
        <begin position="41"/>
        <end position="63"/>
    </location>
</feature>
<evidence type="ECO:0000256" key="5">
    <source>
        <dbReference type="ARBA" id="ARBA00023136"/>
    </source>
</evidence>
<organism evidence="7 8">
    <name type="scientific">Dibothriocephalus latus</name>
    <name type="common">Fish tapeworm</name>
    <name type="synonym">Diphyllobothrium latum</name>
    <dbReference type="NCBI Taxonomy" id="60516"/>
    <lineage>
        <taxon>Eukaryota</taxon>
        <taxon>Metazoa</taxon>
        <taxon>Spiralia</taxon>
        <taxon>Lophotrochozoa</taxon>
        <taxon>Platyhelminthes</taxon>
        <taxon>Cestoda</taxon>
        <taxon>Eucestoda</taxon>
        <taxon>Diphyllobothriidea</taxon>
        <taxon>Diphyllobothriidae</taxon>
        <taxon>Dibothriocephalus</taxon>
    </lineage>
</organism>
<keyword evidence="8" id="KW-1185">Reference proteome</keyword>
<keyword evidence="2 6" id="KW-0813">Transport</keyword>
<keyword evidence="6" id="KW-0769">Symport</keyword>
<dbReference type="Pfam" id="PF00375">
    <property type="entry name" value="SDF"/>
    <property type="match status" value="1"/>
</dbReference>
<evidence type="ECO:0000256" key="1">
    <source>
        <dbReference type="ARBA" id="ARBA00004141"/>
    </source>
</evidence>
<dbReference type="InterPro" id="IPR036458">
    <property type="entry name" value="Na:dicarbo_symporter_sf"/>
</dbReference>
<feature type="transmembrane region" description="Helical" evidence="6">
    <location>
        <begin position="12"/>
        <end position="29"/>
    </location>
</feature>
<reference evidence="7 8" key="1">
    <citation type="submission" date="2018-11" db="EMBL/GenBank/DDBJ databases">
        <authorList>
            <consortium name="Pathogen Informatics"/>
        </authorList>
    </citation>
    <scope>NUCLEOTIDE SEQUENCE [LARGE SCALE GENOMIC DNA]</scope>
</reference>
<comment type="similarity">
    <text evidence="6">Belongs to the dicarboxylate/amino acid:cation symporter (DAACS) (TC 2.A.23) family.</text>
</comment>
<keyword evidence="4 6" id="KW-1133">Transmembrane helix</keyword>
<evidence type="ECO:0000256" key="4">
    <source>
        <dbReference type="ARBA" id="ARBA00022989"/>
    </source>
</evidence>
<name>A0A3P7NSH3_DIBLA</name>
<dbReference type="Gene3D" id="1.10.3860.10">
    <property type="entry name" value="Sodium:dicarboxylate symporter"/>
    <property type="match status" value="1"/>
</dbReference>
<evidence type="ECO:0000256" key="2">
    <source>
        <dbReference type="ARBA" id="ARBA00022448"/>
    </source>
</evidence>
<dbReference type="AlphaFoldDB" id="A0A3P7NSH3"/>
<gene>
    <name evidence="7" type="ORF">DILT_LOCUS7253</name>
</gene>